<evidence type="ECO:0000313" key="1">
    <source>
        <dbReference type="EMBL" id="CAB3250647.1"/>
    </source>
</evidence>
<accession>A0A8S1AZ10</accession>
<dbReference type="Proteomes" id="UP000494256">
    <property type="component" value="Unassembled WGS sequence"/>
</dbReference>
<name>A0A8S1AZ10_ARCPL</name>
<reference evidence="1 2" key="1">
    <citation type="submission" date="2020-04" db="EMBL/GenBank/DDBJ databases">
        <authorList>
            <person name="Wallbank WR R."/>
            <person name="Pardo Diaz C."/>
            <person name="Kozak K."/>
            <person name="Martin S."/>
            <person name="Jiggins C."/>
            <person name="Moest M."/>
            <person name="Warren A I."/>
            <person name="Byers J.R.P. K."/>
            <person name="Montejo-Kovacevich G."/>
            <person name="Yen C E."/>
        </authorList>
    </citation>
    <scope>NUCLEOTIDE SEQUENCE [LARGE SCALE GENOMIC DNA]</scope>
</reference>
<proteinExistence type="predicted"/>
<dbReference type="AlphaFoldDB" id="A0A8S1AZ10"/>
<sequence>MQSELLKRRDLPQLNLSVKLHRVYRLYDPMRHTYRQFTHRQLAAVIVQPAWNGAPCNNLTPVPGSTCTTTEMKPVVNPA</sequence>
<organism evidence="1 2">
    <name type="scientific">Arctia plantaginis</name>
    <name type="common">Wood tiger moth</name>
    <name type="synonym">Phalaena plantaginis</name>
    <dbReference type="NCBI Taxonomy" id="874455"/>
    <lineage>
        <taxon>Eukaryota</taxon>
        <taxon>Metazoa</taxon>
        <taxon>Ecdysozoa</taxon>
        <taxon>Arthropoda</taxon>
        <taxon>Hexapoda</taxon>
        <taxon>Insecta</taxon>
        <taxon>Pterygota</taxon>
        <taxon>Neoptera</taxon>
        <taxon>Endopterygota</taxon>
        <taxon>Lepidoptera</taxon>
        <taxon>Glossata</taxon>
        <taxon>Ditrysia</taxon>
        <taxon>Noctuoidea</taxon>
        <taxon>Erebidae</taxon>
        <taxon>Arctiinae</taxon>
        <taxon>Arctia</taxon>
    </lineage>
</organism>
<evidence type="ECO:0000313" key="2">
    <source>
        <dbReference type="Proteomes" id="UP000494256"/>
    </source>
</evidence>
<protein>
    <submittedName>
        <fullName evidence="1">Uncharacterized protein</fullName>
    </submittedName>
</protein>
<comment type="caution">
    <text evidence="1">The sequence shown here is derived from an EMBL/GenBank/DDBJ whole genome shotgun (WGS) entry which is preliminary data.</text>
</comment>
<gene>
    <name evidence="1" type="ORF">APLA_LOCUS13191</name>
</gene>
<dbReference type="EMBL" id="CADEBD010000348">
    <property type="protein sequence ID" value="CAB3250647.1"/>
    <property type="molecule type" value="Genomic_DNA"/>
</dbReference>
<dbReference type="OrthoDB" id="411871at2759"/>